<dbReference type="EMBL" id="BT145017">
    <property type="protein sequence ID" value="AFK44811.1"/>
    <property type="molecule type" value="mRNA"/>
</dbReference>
<organism evidence="1">
    <name type="scientific">Lotus japonicus</name>
    <name type="common">Lotus corniculatus var. japonicus</name>
    <dbReference type="NCBI Taxonomy" id="34305"/>
    <lineage>
        <taxon>Eukaryota</taxon>
        <taxon>Viridiplantae</taxon>
        <taxon>Streptophyta</taxon>
        <taxon>Embryophyta</taxon>
        <taxon>Tracheophyta</taxon>
        <taxon>Spermatophyta</taxon>
        <taxon>Magnoliopsida</taxon>
        <taxon>eudicotyledons</taxon>
        <taxon>Gunneridae</taxon>
        <taxon>Pentapetalae</taxon>
        <taxon>rosids</taxon>
        <taxon>fabids</taxon>
        <taxon>Fabales</taxon>
        <taxon>Fabaceae</taxon>
        <taxon>Papilionoideae</taxon>
        <taxon>50 kb inversion clade</taxon>
        <taxon>NPAAA clade</taxon>
        <taxon>Hologalegina</taxon>
        <taxon>robinioid clade</taxon>
        <taxon>Loteae</taxon>
        <taxon>Lotus</taxon>
    </lineage>
</organism>
<evidence type="ECO:0000313" key="1">
    <source>
        <dbReference type="EMBL" id="AFK44811.1"/>
    </source>
</evidence>
<name>I3SX19_LOTJA</name>
<protein>
    <submittedName>
        <fullName evidence="1">Uncharacterized protein</fullName>
    </submittedName>
</protein>
<accession>I3SX19</accession>
<dbReference type="AlphaFoldDB" id="I3SX19"/>
<proteinExistence type="evidence at transcript level"/>
<reference evidence="1" key="1">
    <citation type="submission" date="2012-05" db="EMBL/GenBank/DDBJ databases">
        <authorList>
            <person name="Krishnakumar V."/>
            <person name="Cheung F."/>
            <person name="Xiao Y."/>
            <person name="Chan A."/>
            <person name="Moskal W.A."/>
            <person name="Town C.D."/>
        </authorList>
    </citation>
    <scope>NUCLEOTIDE SEQUENCE</scope>
</reference>
<sequence>MVPHQKPSELRGQHDLHLLCHLQQHWQLYHLF</sequence>